<dbReference type="Pfam" id="PF01263">
    <property type="entry name" value="Aldose_epim"/>
    <property type="match status" value="1"/>
</dbReference>
<dbReference type="Proteomes" id="UP000315711">
    <property type="component" value="Unassembled WGS sequence"/>
</dbReference>
<reference evidence="1 2" key="1">
    <citation type="journal article" date="2015" name="Stand. Genomic Sci.">
        <title>Genomic Encyclopedia of Bacterial and Archaeal Type Strains, Phase III: the genomes of soil and plant-associated and newly described type strains.</title>
        <authorList>
            <person name="Whitman W.B."/>
            <person name="Woyke T."/>
            <person name="Klenk H.P."/>
            <person name="Zhou Y."/>
            <person name="Lilburn T.G."/>
            <person name="Beck B.J."/>
            <person name="De Vos P."/>
            <person name="Vandamme P."/>
            <person name="Eisen J.A."/>
            <person name="Garrity G."/>
            <person name="Hugenholtz P."/>
            <person name="Kyrpides N.C."/>
        </authorList>
    </citation>
    <scope>NUCLEOTIDE SEQUENCE [LARGE SCALE GENOMIC DNA]</scope>
    <source>
        <strain evidence="1 2">CGMCC 1.10116</strain>
    </source>
</reference>
<dbReference type="GO" id="GO:0005975">
    <property type="term" value="P:carbohydrate metabolic process"/>
    <property type="evidence" value="ECO:0007669"/>
    <property type="project" value="InterPro"/>
</dbReference>
<dbReference type="PANTHER" id="PTHR11122">
    <property type="entry name" value="APOSPORY-ASSOCIATED PROTEIN C-RELATED"/>
    <property type="match status" value="1"/>
</dbReference>
<dbReference type="GO" id="GO:0016853">
    <property type="term" value="F:isomerase activity"/>
    <property type="evidence" value="ECO:0007669"/>
    <property type="project" value="InterPro"/>
</dbReference>
<dbReference type="SUPFAM" id="SSF74650">
    <property type="entry name" value="Galactose mutarotase-like"/>
    <property type="match status" value="1"/>
</dbReference>
<dbReference type="InterPro" id="IPR011013">
    <property type="entry name" value="Gal_mutarotase_sf_dom"/>
</dbReference>
<dbReference type="OrthoDB" id="9795355at2"/>
<comment type="caution">
    <text evidence="1">The sequence shown here is derived from an EMBL/GenBank/DDBJ whole genome shotgun (WGS) entry which is preliminary data.</text>
</comment>
<keyword evidence="2" id="KW-1185">Reference proteome</keyword>
<dbReference type="PANTHER" id="PTHR11122:SF13">
    <property type="entry name" value="GLUCOSE-6-PHOSPHATE 1-EPIMERASE"/>
    <property type="match status" value="1"/>
</dbReference>
<dbReference type="InterPro" id="IPR037481">
    <property type="entry name" value="LacX"/>
</dbReference>
<organism evidence="1 2">
    <name type="scientific">Halalkalibacter nanhaiisediminis</name>
    <dbReference type="NCBI Taxonomy" id="688079"/>
    <lineage>
        <taxon>Bacteria</taxon>
        <taxon>Bacillati</taxon>
        <taxon>Bacillota</taxon>
        <taxon>Bacilli</taxon>
        <taxon>Bacillales</taxon>
        <taxon>Bacillaceae</taxon>
        <taxon>Halalkalibacter</taxon>
    </lineage>
</organism>
<proteinExistence type="predicted"/>
<dbReference type="RefSeq" id="WP_144448521.1">
    <property type="nucleotide sequence ID" value="NZ_VLKZ01000001.1"/>
</dbReference>
<dbReference type="Gene3D" id="2.70.98.10">
    <property type="match status" value="1"/>
</dbReference>
<evidence type="ECO:0000313" key="1">
    <source>
        <dbReference type="EMBL" id="TWI59682.1"/>
    </source>
</evidence>
<dbReference type="EMBL" id="VLKZ01000001">
    <property type="protein sequence ID" value="TWI59682.1"/>
    <property type="molecule type" value="Genomic_DNA"/>
</dbReference>
<dbReference type="GO" id="GO:0030246">
    <property type="term" value="F:carbohydrate binding"/>
    <property type="evidence" value="ECO:0007669"/>
    <property type="project" value="InterPro"/>
</dbReference>
<protein>
    <submittedName>
        <fullName evidence="1">Galactose mutarotase-like enzyme</fullName>
    </submittedName>
</protein>
<name>A0A562QSE8_9BACI</name>
<evidence type="ECO:0000313" key="2">
    <source>
        <dbReference type="Proteomes" id="UP000315711"/>
    </source>
</evidence>
<dbReference type="InterPro" id="IPR014718">
    <property type="entry name" value="GH-type_carb-bd"/>
</dbReference>
<accession>A0A562QSE8</accession>
<dbReference type="InterPro" id="IPR008183">
    <property type="entry name" value="Aldose_1/G6P_1-epimerase"/>
</dbReference>
<dbReference type="AlphaFoldDB" id="A0A562QSE8"/>
<sequence>MVVLENDVVRVQIKEEGAEVTEFFHKENRLDFMWNGDPAYWGRVSPVLFPIVGRLKDDHYSIDGQDYTLTQHGFLRDCTFELVEKHETAARFQISSDGRFLDVYPYEFEVMIDYKLTDRKLEVRWKVLNKDTDTMYFSIGAHPAFKVPLQDGENISDYFIKIQPSKQEVTEYYLDQSLLHVKGTVNELSTFPLSAGMFANDALIYSNIDQMTIASKKNPHQIQVDFKGFPFVGIWSKYNEDDKSIAPFLCIEPWYGVADTYDTIGDFKTKLGINRLEQGDVFQASYSITITC</sequence>
<gene>
    <name evidence="1" type="ORF">IQ10_00102</name>
</gene>
<dbReference type="CDD" id="cd09024">
    <property type="entry name" value="Aldose_epim_lacX"/>
    <property type="match status" value="1"/>
</dbReference>